<proteinExistence type="predicted"/>
<dbReference type="EMBL" id="CM046389">
    <property type="protein sequence ID" value="KAI8569419.1"/>
    <property type="molecule type" value="Genomic_DNA"/>
</dbReference>
<accession>A0ACC0PW77</accession>
<organism evidence="1 2">
    <name type="scientific">Rhododendron molle</name>
    <name type="common">Chinese azalea</name>
    <name type="synonym">Azalea mollis</name>
    <dbReference type="NCBI Taxonomy" id="49168"/>
    <lineage>
        <taxon>Eukaryota</taxon>
        <taxon>Viridiplantae</taxon>
        <taxon>Streptophyta</taxon>
        <taxon>Embryophyta</taxon>
        <taxon>Tracheophyta</taxon>
        <taxon>Spermatophyta</taxon>
        <taxon>Magnoliopsida</taxon>
        <taxon>eudicotyledons</taxon>
        <taxon>Gunneridae</taxon>
        <taxon>Pentapetalae</taxon>
        <taxon>asterids</taxon>
        <taxon>Ericales</taxon>
        <taxon>Ericaceae</taxon>
        <taxon>Ericoideae</taxon>
        <taxon>Rhodoreae</taxon>
        <taxon>Rhododendron</taxon>
    </lineage>
</organism>
<evidence type="ECO:0000313" key="1">
    <source>
        <dbReference type="EMBL" id="KAI8569419.1"/>
    </source>
</evidence>
<name>A0ACC0PW77_RHOML</name>
<comment type="caution">
    <text evidence="1">The sequence shown here is derived from an EMBL/GenBank/DDBJ whole genome shotgun (WGS) entry which is preliminary data.</text>
</comment>
<evidence type="ECO:0000313" key="2">
    <source>
        <dbReference type="Proteomes" id="UP001062846"/>
    </source>
</evidence>
<reference evidence="1" key="1">
    <citation type="submission" date="2022-02" db="EMBL/GenBank/DDBJ databases">
        <title>Plant Genome Project.</title>
        <authorList>
            <person name="Zhang R.-G."/>
        </authorList>
    </citation>
    <scope>NUCLEOTIDE SEQUENCE</scope>
    <source>
        <strain evidence="1">AT1</strain>
    </source>
</reference>
<dbReference type="Proteomes" id="UP001062846">
    <property type="component" value="Chromosome 2"/>
</dbReference>
<gene>
    <name evidence="1" type="ORF">RHMOL_Rhmol02G0277600</name>
</gene>
<keyword evidence="2" id="KW-1185">Reference proteome</keyword>
<protein>
    <submittedName>
        <fullName evidence="1">Uncharacterized protein</fullName>
    </submittedName>
</protein>
<sequence>MVVDVTSALPHSIEVLTASRKVVTVRIKYPWRPTKCVPCKVFGHNECNKKMVAEIESDKIAMKAPSVAPNMVLVMKASKDDALAGFVSTTPVLPTPTTPVPVRIVQNSLAPVQMLLLSVVMNQKSFVVSFVYGFNQVGAKRQLWDELRMGLGLVGNQPWIVLGDFNAVRWQQERSDPTTFYSASAGEFNCCSEDIGVEELNSTHPWFTWSNKRLGNDHRCSRIDKALVNS</sequence>